<name>A0A412PEE8_9FIRM</name>
<dbReference type="Proteomes" id="UP000284731">
    <property type="component" value="Unassembled WGS sequence"/>
</dbReference>
<protein>
    <submittedName>
        <fullName evidence="3">Carbohydrate-binding domain-containing protein</fullName>
    </submittedName>
</protein>
<reference evidence="3 4" key="1">
    <citation type="submission" date="2018-08" db="EMBL/GenBank/DDBJ databases">
        <title>A genome reference for cultivated species of the human gut microbiota.</title>
        <authorList>
            <person name="Zou Y."/>
            <person name="Xue W."/>
            <person name="Luo G."/>
        </authorList>
    </citation>
    <scope>NUCLEOTIDE SEQUENCE [LARGE SCALE GENOMIC DNA]</scope>
    <source>
        <strain evidence="3 4">AF18-46</strain>
    </source>
</reference>
<keyword evidence="2" id="KW-0732">Signal</keyword>
<gene>
    <name evidence="3" type="ORF">DWX20_04055</name>
</gene>
<dbReference type="PROSITE" id="PS51257">
    <property type="entry name" value="PROKAR_LIPOPROTEIN"/>
    <property type="match status" value="1"/>
</dbReference>
<feature type="chain" id="PRO_5019262930" evidence="2">
    <location>
        <begin position="30"/>
        <end position="417"/>
    </location>
</feature>
<feature type="region of interest" description="Disordered" evidence="1">
    <location>
        <begin position="28"/>
        <end position="47"/>
    </location>
</feature>
<feature type="compositionally biased region" description="Low complexity" evidence="1">
    <location>
        <begin position="33"/>
        <end position="47"/>
    </location>
</feature>
<dbReference type="InterPro" id="IPR025584">
    <property type="entry name" value="Cthe_2159"/>
</dbReference>
<evidence type="ECO:0000256" key="2">
    <source>
        <dbReference type="SAM" id="SignalP"/>
    </source>
</evidence>
<proteinExistence type="predicted"/>
<feature type="signal peptide" evidence="2">
    <location>
        <begin position="1"/>
        <end position="29"/>
    </location>
</feature>
<accession>A0A412PEE8</accession>
<feature type="region of interest" description="Disordered" evidence="1">
    <location>
        <begin position="395"/>
        <end position="417"/>
    </location>
</feature>
<evidence type="ECO:0000313" key="3">
    <source>
        <dbReference type="EMBL" id="RGT55989.1"/>
    </source>
</evidence>
<evidence type="ECO:0000313" key="4">
    <source>
        <dbReference type="Proteomes" id="UP000284731"/>
    </source>
</evidence>
<organism evidence="3 4">
    <name type="scientific">Solobacterium moorei</name>
    <dbReference type="NCBI Taxonomy" id="102148"/>
    <lineage>
        <taxon>Bacteria</taxon>
        <taxon>Bacillati</taxon>
        <taxon>Bacillota</taxon>
        <taxon>Erysipelotrichia</taxon>
        <taxon>Erysipelotrichales</taxon>
        <taxon>Erysipelotrichaceae</taxon>
        <taxon>Solobacterium</taxon>
    </lineage>
</organism>
<dbReference type="EMBL" id="QRWX01000002">
    <property type="protein sequence ID" value="RGT55989.1"/>
    <property type="molecule type" value="Genomic_DNA"/>
</dbReference>
<dbReference type="AlphaFoldDB" id="A0A412PEE8"/>
<comment type="caution">
    <text evidence="3">The sequence shown here is derived from an EMBL/GenBank/DDBJ whole genome shotgun (WGS) entry which is preliminary data.</text>
</comment>
<dbReference type="RefSeq" id="WP_118764587.1">
    <property type="nucleotide sequence ID" value="NZ_CABJCF010000002.1"/>
</dbReference>
<sequence>MNGTKLFQRLAIVPIVALGLTVAGCNKQADNGTTTTPTTTANTSTTTTTGKNTTLNYSKNSPLDTTNMFTQTDLTQTVDTTTAKKITLEDGKDVTIDAAGTYVITGTAKNSTVIVNASADAEVHLVFDNASITNTNKPTVYAVNAKNVYVTTTQNSTNNLKVTGEFTEDDGKNIDAVIFAKTNITLNGLGTLNIDSSANGVTSNNDLKVTGGTYNINTAKHGFKALNSIRVADGTFNINATKDGFHSENEDDLTTGYVYIAGGNFTINSEDDGIQGTTITEIDGGTFNINAVEGIEGTYVQINDGTIKIYATDDGINASEKATNYDVHLEINGGNLDITMAEGDTDALDANGTLTINGGYINITAQSAFDYDLTGTLNGGTVIVNGTQVTTLENSMMGGPGEQPGQGGPGGFGGPQH</sequence>
<feature type="compositionally biased region" description="Gly residues" evidence="1">
    <location>
        <begin position="398"/>
        <end position="417"/>
    </location>
</feature>
<evidence type="ECO:0000256" key="1">
    <source>
        <dbReference type="SAM" id="MobiDB-lite"/>
    </source>
</evidence>
<dbReference type="Pfam" id="PF14262">
    <property type="entry name" value="Cthe_2159"/>
    <property type="match status" value="1"/>
</dbReference>